<comment type="caution">
    <text evidence="1">The sequence shown here is derived from an EMBL/GenBank/DDBJ whole genome shotgun (WGS) entry which is preliminary data.</text>
</comment>
<dbReference type="Proteomes" id="UP000654367">
    <property type="component" value="Unassembled WGS sequence"/>
</dbReference>
<protein>
    <recommendedName>
        <fullName evidence="3">NodB homology domain-containing protein</fullName>
    </recommendedName>
</protein>
<reference evidence="2" key="1">
    <citation type="journal article" date="2019" name="Int. J. Syst. Evol. Microbiol.">
        <title>The Global Catalogue of Microorganisms (GCM) 10K type strain sequencing project: providing services to taxonomists for standard genome sequencing and annotation.</title>
        <authorList>
            <consortium name="The Broad Institute Genomics Platform"/>
            <consortium name="The Broad Institute Genome Sequencing Center for Infectious Disease"/>
            <person name="Wu L."/>
            <person name="Ma J."/>
        </authorList>
    </citation>
    <scope>NUCLEOTIDE SEQUENCE [LARGE SCALE GENOMIC DNA]</scope>
    <source>
        <strain evidence="2">JCM 32304</strain>
    </source>
</reference>
<dbReference type="EMBL" id="BMQV01000023">
    <property type="protein sequence ID" value="GGP56814.1"/>
    <property type="molecule type" value="Genomic_DNA"/>
</dbReference>
<evidence type="ECO:0008006" key="3">
    <source>
        <dbReference type="Google" id="ProtNLM"/>
    </source>
</evidence>
<accession>A0ABQ2Q8M0</accession>
<name>A0ABQ2Q8M0_9GAMM</name>
<sequence length="76" mass="8571">MKLLLIIIFLIFVTPVNSAELTYPNGAKKAVIFNYDDGLVQDKELIQLFNQYKLVGTFNLNSGLFGKQAPWLEGVH</sequence>
<evidence type="ECO:0000313" key="1">
    <source>
        <dbReference type="EMBL" id="GGP56814.1"/>
    </source>
</evidence>
<proteinExistence type="predicted"/>
<gene>
    <name evidence="1" type="ORF">GCM10009409_23690</name>
</gene>
<keyword evidence="2" id="KW-1185">Reference proteome</keyword>
<organism evidence="1 2">
    <name type="scientific">Shewanella saliphila</name>
    <dbReference type="NCBI Taxonomy" id="2282698"/>
    <lineage>
        <taxon>Bacteria</taxon>
        <taxon>Pseudomonadati</taxon>
        <taxon>Pseudomonadota</taxon>
        <taxon>Gammaproteobacteria</taxon>
        <taxon>Alteromonadales</taxon>
        <taxon>Shewanellaceae</taxon>
        <taxon>Shewanella</taxon>
    </lineage>
</organism>
<evidence type="ECO:0000313" key="2">
    <source>
        <dbReference type="Proteomes" id="UP000654367"/>
    </source>
</evidence>